<dbReference type="InterPro" id="IPR039545">
    <property type="entry name" value="PGAP2"/>
</dbReference>
<dbReference type="GO" id="GO:0000139">
    <property type="term" value="C:Golgi membrane"/>
    <property type="evidence" value="ECO:0007669"/>
    <property type="project" value="InterPro"/>
</dbReference>
<evidence type="ECO:0000313" key="5">
    <source>
        <dbReference type="WBParaSite" id="ACRNAN_scaffold1212.g31520.t1"/>
    </source>
</evidence>
<dbReference type="PANTHER" id="PTHR12892:SF12">
    <property type="entry name" value="RHOMBOID DOMAIN-CONTAINING PROTEIN"/>
    <property type="match status" value="1"/>
</dbReference>
<feature type="region of interest" description="Disordered" evidence="1">
    <location>
        <begin position="109"/>
        <end position="129"/>
    </location>
</feature>
<evidence type="ECO:0000256" key="1">
    <source>
        <dbReference type="SAM" id="MobiDB-lite"/>
    </source>
</evidence>
<dbReference type="PANTHER" id="PTHR12892">
    <property type="entry name" value="FGF RECEPTOR ACTIVATING PROTEIN 1"/>
    <property type="match status" value="1"/>
</dbReference>
<accession>A0A914CMY7</accession>
<feature type="transmembrane region" description="Helical" evidence="2">
    <location>
        <begin position="35"/>
        <end position="53"/>
    </location>
</feature>
<dbReference type="Pfam" id="PF10277">
    <property type="entry name" value="Frag1"/>
    <property type="match status" value="1"/>
</dbReference>
<evidence type="ECO:0000256" key="2">
    <source>
        <dbReference type="SAM" id="Phobius"/>
    </source>
</evidence>
<evidence type="ECO:0000313" key="4">
    <source>
        <dbReference type="Proteomes" id="UP000887540"/>
    </source>
</evidence>
<keyword evidence="2" id="KW-1133">Transmembrane helix</keyword>
<keyword evidence="2" id="KW-0472">Membrane</keyword>
<feature type="compositionally biased region" description="Basic and acidic residues" evidence="1">
    <location>
        <begin position="113"/>
        <end position="122"/>
    </location>
</feature>
<dbReference type="GO" id="GO:0005789">
    <property type="term" value="C:endoplasmic reticulum membrane"/>
    <property type="evidence" value="ECO:0007669"/>
    <property type="project" value="TreeGrafter"/>
</dbReference>
<dbReference type="GO" id="GO:0006506">
    <property type="term" value="P:GPI anchor biosynthetic process"/>
    <property type="evidence" value="ECO:0007669"/>
    <property type="project" value="TreeGrafter"/>
</dbReference>
<dbReference type="InterPro" id="IPR019402">
    <property type="entry name" value="CWH43_N"/>
</dbReference>
<keyword evidence="2" id="KW-0812">Transmembrane</keyword>
<evidence type="ECO:0000259" key="3">
    <source>
        <dbReference type="Pfam" id="PF10277"/>
    </source>
</evidence>
<keyword evidence="4" id="KW-1185">Reference proteome</keyword>
<proteinExistence type="predicted"/>
<dbReference type="AlphaFoldDB" id="A0A914CMY7"/>
<name>A0A914CMY7_9BILA</name>
<dbReference type="WBParaSite" id="ACRNAN_scaffold1212.g31520.t1">
    <property type="protein sequence ID" value="ACRNAN_scaffold1212.g31520.t1"/>
    <property type="gene ID" value="ACRNAN_scaffold1212.g31520"/>
</dbReference>
<feature type="domain" description="CWH43-like N-terminal" evidence="3">
    <location>
        <begin position="2"/>
        <end position="53"/>
    </location>
</feature>
<sequence length="129" mass="14424">MLCYLAIAPVVIISFFLYWKKCLNWAYDVFALSEYLGVFCNIAFHGCVILDFIQDKMILSVRIVQPAHPTNGSITSGTGMKNETPSSQGENSPSKMKKNVTFSEDLCQASQKSNEELTKVEKSSIQMDL</sequence>
<feature type="region of interest" description="Disordered" evidence="1">
    <location>
        <begin position="68"/>
        <end position="97"/>
    </location>
</feature>
<protein>
    <recommendedName>
        <fullName evidence="3">CWH43-like N-terminal domain-containing protein</fullName>
    </recommendedName>
</protein>
<organism evidence="4 5">
    <name type="scientific">Acrobeloides nanus</name>
    <dbReference type="NCBI Taxonomy" id="290746"/>
    <lineage>
        <taxon>Eukaryota</taxon>
        <taxon>Metazoa</taxon>
        <taxon>Ecdysozoa</taxon>
        <taxon>Nematoda</taxon>
        <taxon>Chromadorea</taxon>
        <taxon>Rhabditida</taxon>
        <taxon>Tylenchina</taxon>
        <taxon>Cephalobomorpha</taxon>
        <taxon>Cephaloboidea</taxon>
        <taxon>Cephalobidae</taxon>
        <taxon>Acrobeloides</taxon>
    </lineage>
</organism>
<dbReference type="Proteomes" id="UP000887540">
    <property type="component" value="Unplaced"/>
</dbReference>
<feature type="compositionally biased region" description="Polar residues" evidence="1">
    <location>
        <begin position="68"/>
        <end position="94"/>
    </location>
</feature>
<reference evidence="5" key="1">
    <citation type="submission" date="2022-11" db="UniProtKB">
        <authorList>
            <consortium name="WormBaseParasite"/>
        </authorList>
    </citation>
    <scope>IDENTIFICATION</scope>
</reference>